<dbReference type="EMBL" id="CP099427">
    <property type="protein sequence ID" value="USW57619.1"/>
    <property type="molecule type" value="Genomic_DNA"/>
</dbReference>
<feature type="compositionally biased region" description="Polar residues" evidence="1">
    <location>
        <begin position="12"/>
        <end position="22"/>
    </location>
</feature>
<dbReference type="Proteomes" id="UP001056384">
    <property type="component" value="Chromosome 10"/>
</dbReference>
<proteinExistence type="predicted"/>
<keyword evidence="3" id="KW-1185">Reference proteome</keyword>
<organism evidence="2 3">
    <name type="scientific">Septoria linicola</name>
    <dbReference type="NCBI Taxonomy" id="215465"/>
    <lineage>
        <taxon>Eukaryota</taxon>
        <taxon>Fungi</taxon>
        <taxon>Dikarya</taxon>
        <taxon>Ascomycota</taxon>
        <taxon>Pezizomycotina</taxon>
        <taxon>Dothideomycetes</taxon>
        <taxon>Dothideomycetidae</taxon>
        <taxon>Mycosphaerellales</taxon>
        <taxon>Mycosphaerellaceae</taxon>
        <taxon>Septoria</taxon>
    </lineage>
</organism>
<evidence type="ECO:0000256" key="1">
    <source>
        <dbReference type="SAM" id="MobiDB-lite"/>
    </source>
</evidence>
<name>A0A9Q9AY92_9PEZI</name>
<protein>
    <submittedName>
        <fullName evidence="2">Uncharacterized protein</fullName>
    </submittedName>
</protein>
<feature type="region of interest" description="Disordered" evidence="1">
    <location>
        <begin position="68"/>
        <end position="88"/>
    </location>
</feature>
<reference evidence="2" key="1">
    <citation type="submission" date="2022-06" db="EMBL/GenBank/DDBJ databases">
        <title>Complete genome sequences of two strains of the flax pathogen Septoria linicola.</title>
        <authorList>
            <person name="Lapalu N."/>
            <person name="Simon A."/>
            <person name="Demenou B."/>
            <person name="Paumier D."/>
            <person name="Guillot M.-P."/>
            <person name="Gout L."/>
            <person name="Valade R."/>
        </authorList>
    </citation>
    <scope>NUCLEOTIDE SEQUENCE</scope>
    <source>
        <strain evidence="2">SE15195</strain>
    </source>
</reference>
<feature type="region of interest" description="Disordered" evidence="1">
    <location>
        <begin position="12"/>
        <end position="34"/>
    </location>
</feature>
<accession>A0A9Q9AY92</accession>
<gene>
    <name evidence="2" type="ORF">Slin15195_G109380</name>
</gene>
<evidence type="ECO:0000313" key="2">
    <source>
        <dbReference type="EMBL" id="USW57619.1"/>
    </source>
</evidence>
<sequence length="116" mass="13210">MAAATAYFLASSTNPSNANYNKSRSGGSSRSSSYTMSIEEEKAAYRKQQALDNISETCSFVSMDKFMSEQAKSSSSSKRQAVSSKLREWRSESYTTWKKVQPYYEDFKYWVMMGPH</sequence>
<dbReference type="OrthoDB" id="3641738at2759"/>
<evidence type="ECO:0000313" key="3">
    <source>
        <dbReference type="Proteomes" id="UP001056384"/>
    </source>
</evidence>
<dbReference type="AlphaFoldDB" id="A0A9Q9AY92"/>
<feature type="compositionally biased region" description="Low complexity" evidence="1">
    <location>
        <begin position="23"/>
        <end position="33"/>
    </location>
</feature>
<feature type="compositionally biased region" description="Low complexity" evidence="1">
    <location>
        <begin position="68"/>
        <end position="84"/>
    </location>
</feature>